<evidence type="ECO:0000259" key="2">
    <source>
        <dbReference type="PROSITE" id="PS50304"/>
    </source>
</evidence>
<protein>
    <recommendedName>
        <fullName evidence="2">Tudor domain-containing protein</fullName>
    </recommendedName>
</protein>
<evidence type="ECO:0000313" key="4">
    <source>
        <dbReference type="Proteomes" id="UP001152888"/>
    </source>
</evidence>
<feature type="region of interest" description="Disordered" evidence="1">
    <location>
        <begin position="49"/>
        <end position="80"/>
    </location>
</feature>
<dbReference type="OrthoDB" id="6768329at2759"/>
<sequence>MPSAARRITGLQQLNMNMEENQKIKLSIKQLYGDGTYLVKLADAGNNNGKTEQEQKIGSINASSQEPLSGTETQPLGVKSIDRRPTSRLEIEEEVYVASDLTPLFALKNDEPVKIVGRRNNQLCIKNKECYEKSKELNEYIQNLDKSGLKLTSPKTGQLVLAKKDDAPAGALWYRAAVVSKESSATLEISYVDLKGEDTLGVKSLRNVDEHLASYPVLMTLTPPLSMLDSALEYVDQLIKDKTKMRLAVSGDDVDFRFEDGTLLSKKILNLNKKSSKELPKLVPVETVAPQSAAEAPIPAADEACEPPETQKSVTEPTPKPTNPKSLNEQEAESPEHFTFNLMDWTRLSPGTHHVLFYTINDITDITVVSMEDKLIDQLAQVSAIQVEDDTPYEPMECEMCLVLYKSEAEEESSWYRAFITEINGENYAATCVDFGNIVVVTKREIRKYPQ</sequence>
<dbReference type="PROSITE" id="PS50304">
    <property type="entry name" value="TUDOR"/>
    <property type="match status" value="1"/>
</dbReference>
<dbReference type="SUPFAM" id="SSF63748">
    <property type="entry name" value="Tudor/PWWP/MBT"/>
    <property type="match status" value="2"/>
</dbReference>
<proteinExistence type="predicted"/>
<dbReference type="Pfam" id="PF00567">
    <property type="entry name" value="TUDOR"/>
    <property type="match status" value="2"/>
</dbReference>
<evidence type="ECO:0000256" key="1">
    <source>
        <dbReference type="SAM" id="MobiDB-lite"/>
    </source>
</evidence>
<evidence type="ECO:0000313" key="3">
    <source>
        <dbReference type="EMBL" id="CAH1992333.1"/>
    </source>
</evidence>
<dbReference type="Gene3D" id="2.30.30.140">
    <property type="match status" value="2"/>
</dbReference>
<reference evidence="3" key="1">
    <citation type="submission" date="2022-03" db="EMBL/GenBank/DDBJ databases">
        <authorList>
            <person name="Sayadi A."/>
        </authorList>
    </citation>
    <scope>NUCLEOTIDE SEQUENCE</scope>
</reference>
<keyword evidence="4" id="KW-1185">Reference proteome</keyword>
<dbReference type="PANTHER" id="PTHR22948:SF72">
    <property type="entry name" value="TUDOR DOMAIN-CONTAINING PROTEIN"/>
    <property type="match status" value="1"/>
</dbReference>
<dbReference type="PANTHER" id="PTHR22948">
    <property type="entry name" value="TUDOR DOMAIN CONTAINING PROTEIN"/>
    <property type="match status" value="1"/>
</dbReference>
<organism evidence="3 4">
    <name type="scientific">Acanthoscelides obtectus</name>
    <name type="common">Bean weevil</name>
    <name type="synonym">Bruchus obtectus</name>
    <dbReference type="NCBI Taxonomy" id="200917"/>
    <lineage>
        <taxon>Eukaryota</taxon>
        <taxon>Metazoa</taxon>
        <taxon>Ecdysozoa</taxon>
        <taxon>Arthropoda</taxon>
        <taxon>Hexapoda</taxon>
        <taxon>Insecta</taxon>
        <taxon>Pterygota</taxon>
        <taxon>Neoptera</taxon>
        <taxon>Endopterygota</taxon>
        <taxon>Coleoptera</taxon>
        <taxon>Polyphaga</taxon>
        <taxon>Cucujiformia</taxon>
        <taxon>Chrysomeloidea</taxon>
        <taxon>Chrysomelidae</taxon>
        <taxon>Bruchinae</taxon>
        <taxon>Bruchini</taxon>
        <taxon>Acanthoscelides</taxon>
    </lineage>
</organism>
<feature type="compositionally biased region" description="Low complexity" evidence="1">
    <location>
        <begin position="293"/>
        <end position="302"/>
    </location>
</feature>
<accession>A0A9P0L997</accession>
<feature type="domain" description="Tudor" evidence="2">
    <location>
        <begin position="394"/>
        <end position="451"/>
    </location>
</feature>
<dbReference type="Proteomes" id="UP001152888">
    <property type="component" value="Unassembled WGS sequence"/>
</dbReference>
<dbReference type="InterPro" id="IPR002999">
    <property type="entry name" value="Tudor"/>
</dbReference>
<gene>
    <name evidence="3" type="ORF">ACAOBT_LOCUS20791</name>
</gene>
<dbReference type="EMBL" id="CAKOFQ010007139">
    <property type="protein sequence ID" value="CAH1992333.1"/>
    <property type="molecule type" value="Genomic_DNA"/>
</dbReference>
<dbReference type="CDD" id="cd20379">
    <property type="entry name" value="Tudor_dTUD-like"/>
    <property type="match status" value="1"/>
</dbReference>
<feature type="compositionally biased region" description="Polar residues" evidence="1">
    <location>
        <begin position="49"/>
        <end position="74"/>
    </location>
</feature>
<feature type="region of interest" description="Disordered" evidence="1">
    <location>
        <begin position="293"/>
        <end position="334"/>
    </location>
</feature>
<comment type="caution">
    <text evidence="3">The sequence shown here is derived from an EMBL/GenBank/DDBJ whole genome shotgun (WGS) entry which is preliminary data.</text>
</comment>
<name>A0A9P0L997_ACAOB</name>
<dbReference type="AlphaFoldDB" id="A0A9P0L997"/>
<dbReference type="InterPro" id="IPR050621">
    <property type="entry name" value="Tudor_domain_containing"/>
</dbReference>